<feature type="region of interest" description="Disordered" evidence="1">
    <location>
        <begin position="50"/>
        <end position="97"/>
    </location>
</feature>
<evidence type="ECO:0000313" key="2">
    <source>
        <dbReference type="EMBL" id="KAG7518876.1"/>
    </source>
</evidence>
<accession>A0AAV6SMG8</accession>
<dbReference type="Proteomes" id="UP000693946">
    <property type="component" value="Linkage Group LG12"/>
</dbReference>
<keyword evidence="3" id="KW-1185">Reference proteome</keyword>
<comment type="caution">
    <text evidence="2">The sequence shown here is derived from an EMBL/GenBank/DDBJ whole genome shotgun (WGS) entry which is preliminary data.</text>
</comment>
<dbReference type="EMBL" id="JAGKHQ010000004">
    <property type="protein sequence ID" value="KAG7518876.1"/>
    <property type="molecule type" value="Genomic_DNA"/>
</dbReference>
<feature type="compositionally biased region" description="Polar residues" evidence="1">
    <location>
        <begin position="87"/>
        <end position="97"/>
    </location>
</feature>
<proteinExistence type="predicted"/>
<organism evidence="2 3">
    <name type="scientific">Solea senegalensis</name>
    <name type="common">Senegalese sole</name>
    <dbReference type="NCBI Taxonomy" id="28829"/>
    <lineage>
        <taxon>Eukaryota</taxon>
        <taxon>Metazoa</taxon>
        <taxon>Chordata</taxon>
        <taxon>Craniata</taxon>
        <taxon>Vertebrata</taxon>
        <taxon>Euteleostomi</taxon>
        <taxon>Actinopterygii</taxon>
        <taxon>Neopterygii</taxon>
        <taxon>Teleostei</taxon>
        <taxon>Neoteleostei</taxon>
        <taxon>Acanthomorphata</taxon>
        <taxon>Carangaria</taxon>
        <taxon>Pleuronectiformes</taxon>
        <taxon>Pleuronectoidei</taxon>
        <taxon>Soleidae</taxon>
        <taxon>Solea</taxon>
    </lineage>
</organism>
<gene>
    <name evidence="2" type="ORF">JOB18_046025</name>
</gene>
<dbReference type="AlphaFoldDB" id="A0AAV6SMG8"/>
<name>A0AAV6SMG8_SOLSE</name>
<sequence length="97" mass="11413">MFKRNNAQSTMKMKSIHIDSKFFSLLFPIQLRTTLNSHVRTHAHTHARARCRQSLRHGEELTGHSELYRETHRDGQTDRRTVLAGTEQRQQNKAPNY</sequence>
<evidence type="ECO:0000256" key="1">
    <source>
        <dbReference type="SAM" id="MobiDB-lite"/>
    </source>
</evidence>
<evidence type="ECO:0000313" key="3">
    <source>
        <dbReference type="Proteomes" id="UP000693946"/>
    </source>
</evidence>
<feature type="compositionally biased region" description="Basic and acidic residues" evidence="1">
    <location>
        <begin position="56"/>
        <end position="81"/>
    </location>
</feature>
<protein>
    <submittedName>
        <fullName evidence="2">Uncharacterized protein</fullName>
    </submittedName>
</protein>
<reference evidence="2 3" key="1">
    <citation type="journal article" date="2021" name="Sci. Rep.">
        <title>Chromosome anchoring in Senegalese sole (Solea senegalensis) reveals sex-associated markers and genome rearrangements in flatfish.</title>
        <authorList>
            <person name="Guerrero-Cozar I."/>
            <person name="Gomez-Garrido J."/>
            <person name="Berbel C."/>
            <person name="Martinez-Blanch J.F."/>
            <person name="Alioto T."/>
            <person name="Claros M.G."/>
            <person name="Gagnaire P.A."/>
            <person name="Manchado M."/>
        </authorList>
    </citation>
    <scope>NUCLEOTIDE SEQUENCE [LARGE SCALE GENOMIC DNA]</scope>
    <source>
        <strain evidence="2">Sse05_10M</strain>
    </source>
</reference>